<accession>A0ABM0GQZ6</accession>
<proteinExistence type="predicted"/>
<keyword evidence="1" id="KW-1185">Reference proteome</keyword>
<sequence length="537" mass="61812">MSGLEEVGIAGGDYLREALTNCTDPLAAIEEFQVENGILLPTLQPALPLLDLHEIHRYEFHQSVLEQLRDKLLERINELSKQEEKNSMAKIEELLEKSFPLIRIAAVRPVVMTLMKYMPEVPEKYLQVLVEDRELYEEAAVEVKRQIWQDNQSLFGDEVSPLLSEYIKLKEKQLFGVEAGVQYFYASPPKLRRQGSVVVKLTEMVGKNIKLYDMVLQFLRTLFLRTRNIHYCTLRAELLMSLHDLEVHEICSIDPCHKFTWCLDACIRERFVDEKRSRELQGFLNGVKKGQEQVLGDLSMILCDPFAIHTLATSSIKILNQLASTESLPRDSSELILLLRMLTLGLGAWTMINSQTFRESKLDNDLILKYLPCVLGFIVDDHTQAIRKRLGESENLKSLLPDTYLKYLKKDHVAFTLAIYYIMNVAKQKNRIAVSRLLPSLLKGESERSFEDTFLHPLLSSIALLCDEFSSEEFCNIVFDEFFIPASSVESVRRHSLRLLHFVFHRMSPKVLNRVMESLEPELEVTQCISSSMTNYA</sequence>
<protein>
    <submittedName>
        <fullName evidence="2">Negative elongation factor B-like</fullName>
    </submittedName>
</protein>
<dbReference type="Pfam" id="PF06209">
    <property type="entry name" value="COBRA1"/>
    <property type="match status" value="1"/>
</dbReference>
<name>A0ABM0GQZ6_SACKO</name>
<organism evidence="1 2">
    <name type="scientific">Saccoglossus kowalevskii</name>
    <name type="common">Acorn worm</name>
    <dbReference type="NCBI Taxonomy" id="10224"/>
    <lineage>
        <taxon>Eukaryota</taxon>
        <taxon>Metazoa</taxon>
        <taxon>Hemichordata</taxon>
        <taxon>Enteropneusta</taxon>
        <taxon>Harrimaniidae</taxon>
        <taxon>Saccoglossus</taxon>
    </lineage>
</organism>
<evidence type="ECO:0000313" key="2">
    <source>
        <dbReference type="RefSeq" id="XP_002735387.1"/>
    </source>
</evidence>
<reference evidence="2" key="1">
    <citation type="submission" date="2025-08" db="UniProtKB">
        <authorList>
            <consortium name="RefSeq"/>
        </authorList>
    </citation>
    <scope>IDENTIFICATION</scope>
    <source>
        <tissue evidence="2">Testes</tissue>
    </source>
</reference>
<gene>
    <name evidence="2" type="primary">LOC100375130</name>
</gene>
<dbReference type="Proteomes" id="UP000694865">
    <property type="component" value="Unplaced"/>
</dbReference>
<dbReference type="RefSeq" id="XP_002735387.1">
    <property type="nucleotide sequence ID" value="XM_002735341.1"/>
</dbReference>
<dbReference type="PANTHER" id="PTHR13503">
    <property type="entry name" value="NEGATIVE ELONGATION FACTOR COMPLEX MEMBER B"/>
    <property type="match status" value="1"/>
</dbReference>
<dbReference type="InterPro" id="IPR010405">
    <property type="entry name" value="COBRA1"/>
</dbReference>
<dbReference type="GeneID" id="100375130"/>
<evidence type="ECO:0000313" key="1">
    <source>
        <dbReference type="Proteomes" id="UP000694865"/>
    </source>
</evidence>
<dbReference type="PANTHER" id="PTHR13503:SF3">
    <property type="entry name" value="NEGATIVE ELONGATION FACTOR B"/>
    <property type="match status" value="1"/>
</dbReference>